<dbReference type="AlphaFoldDB" id="X1TG38"/>
<dbReference type="PANTHER" id="PTHR43135:SF3">
    <property type="entry name" value="ALPHA-D-RIBOSE 1-METHYLPHOSPHONATE 5-TRIPHOSPHATE DIPHOSPHATASE"/>
    <property type="match status" value="1"/>
</dbReference>
<feature type="non-terminal residue" evidence="2">
    <location>
        <position position="215"/>
    </location>
</feature>
<proteinExistence type="predicted"/>
<dbReference type="GO" id="GO:0016810">
    <property type="term" value="F:hydrolase activity, acting on carbon-nitrogen (but not peptide) bonds"/>
    <property type="evidence" value="ECO:0007669"/>
    <property type="project" value="InterPro"/>
</dbReference>
<name>X1TG38_9ZZZZ</name>
<dbReference type="SUPFAM" id="SSF51556">
    <property type="entry name" value="Metallo-dependent hydrolases"/>
    <property type="match status" value="1"/>
</dbReference>
<dbReference type="InterPro" id="IPR032466">
    <property type="entry name" value="Metal_Hydrolase"/>
</dbReference>
<feature type="domain" description="Amidohydrolase-related" evidence="1">
    <location>
        <begin position="54"/>
        <end position="214"/>
    </location>
</feature>
<accession>X1TG38</accession>
<evidence type="ECO:0000313" key="2">
    <source>
        <dbReference type="EMBL" id="GAJ04288.1"/>
    </source>
</evidence>
<organism evidence="2">
    <name type="scientific">marine sediment metagenome</name>
    <dbReference type="NCBI Taxonomy" id="412755"/>
    <lineage>
        <taxon>unclassified sequences</taxon>
        <taxon>metagenomes</taxon>
        <taxon>ecological metagenomes</taxon>
    </lineage>
</organism>
<dbReference type="InterPro" id="IPR051781">
    <property type="entry name" value="Metallo-dep_Hydrolase"/>
</dbReference>
<gene>
    <name evidence="2" type="ORF">S12H4_44796</name>
</gene>
<protein>
    <recommendedName>
        <fullName evidence="1">Amidohydrolase-related domain-containing protein</fullName>
    </recommendedName>
</protein>
<dbReference type="EMBL" id="BARW01027635">
    <property type="protein sequence ID" value="GAJ04288.1"/>
    <property type="molecule type" value="Genomic_DNA"/>
</dbReference>
<dbReference type="Pfam" id="PF01979">
    <property type="entry name" value="Amidohydro_1"/>
    <property type="match status" value="1"/>
</dbReference>
<sequence length="215" mass="24213">MFETQVFYNFMLFDGVNSQVQPDCWLEVTDGHIHRIGTDPPPPSDRAIDLGRRTVIPGLIDAHVHLMSLFAPEINLAVIRSFHRQIRLNLANCIRSGVTTVRDVGCTPGLIRRMKRWVKKGKTVGPRIVCANSLIVPPEAMPEHVPTFPLPLRLFLGGQVAERASTPDQVRNKVRRMVALGAEWIKTTHTDKSLWMNRSDPPVFDDACFEALVDE</sequence>
<dbReference type="InterPro" id="IPR011059">
    <property type="entry name" value="Metal-dep_hydrolase_composite"/>
</dbReference>
<dbReference type="SUPFAM" id="SSF51338">
    <property type="entry name" value="Composite domain of metallo-dependent hydrolases"/>
    <property type="match status" value="1"/>
</dbReference>
<reference evidence="2" key="1">
    <citation type="journal article" date="2014" name="Front. Microbiol.">
        <title>High frequency of phylogenetically diverse reductive dehalogenase-homologous genes in deep subseafloor sedimentary metagenomes.</title>
        <authorList>
            <person name="Kawai M."/>
            <person name="Futagami T."/>
            <person name="Toyoda A."/>
            <person name="Takaki Y."/>
            <person name="Nishi S."/>
            <person name="Hori S."/>
            <person name="Arai W."/>
            <person name="Tsubouchi T."/>
            <person name="Morono Y."/>
            <person name="Uchiyama I."/>
            <person name="Ito T."/>
            <person name="Fujiyama A."/>
            <person name="Inagaki F."/>
            <person name="Takami H."/>
        </authorList>
    </citation>
    <scope>NUCLEOTIDE SEQUENCE</scope>
    <source>
        <strain evidence="2">Expedition CK06-06</strain>
    </source>
</reference>
<dbReference type="Gene3D" id="3.20.20.140">
    <property type="entry name" value="Metal-dependent hydrolases"/>
    <property type="match status" value="1"/>
</dbReference>
<dbReference type="PANTHER" id="PTHR43135">
    <property type="entry name" value="ALPHA-D-RIBOSE 1-METHYLPHOSPHONATE 5-TRIPHOSPHATE DIPHOSPHATASE"/>
    <property type="match status" value="1"/>
</dbReference>
<comment type="caution">
    <text evidence="2">The sequence shown here is derived from an EMBL/GenBank/DDBJ whole genome shotgun (WGS) entry which is preliminary data.</text>
</comment>
<dbReference type="Gene3D" id="2.30.40.10">
    <property type="entry name" value="Urease, subunit C, domain 1"/>
    <property type="match status" value="1"/>
</dbReference>
<evidence type="ECO:0000259" key="1">
    <source>
        <dbReference type="Pfam" id="PF01979"/>
    </source>
</evidence>
<dbReference type="InterPro" id="IPR006680">
    <property type="entry name" value="Amidohydro-rel"/>
</dbReference>